<evidence type="ECO:0000256" key="1">
    <source>
        <dbReference type="SAM" id="MobiDB-lite"/>
    </source>
</evidence>
<feature type="compositionally biased region" description="Polar residues" evidence="1">
    <location>
        <begin position="164"/>
        <end position="178"/>
    </location>
</feature>
<keyword evidence="3" id="KW-1185">Reference proteome</keyword>
<dbReference type="AlphaFoldDB" id="A0A9N8H6R9"/>
<gene>
    <name evidence="2" type="ORF">SEMRO_156_G070650.1</name>
</gene>
<proteinExistence type="predicted"/>
<feature type="region of interest" description="Disordered" evidence="1">
    <location>
        <begin position="94"/>
        <end position="142"/>
    </location>
</feature>
<organism evidence="2 3">
    <name type="scientific">Seminavis robusta</name>
    <dbReference type="NCBI Taxonomy" id="568900"/>
    <lineage>
        <taxon>Eukaryota</taxon>
        <taxon>Sar</taxon>
        <taxon>Stramenopiles</taxon>
        <taxon>Ochrophyta</taxon>
        <taxon>Bacillariophyta</taxon>
        <taxon>Bacillariophyceae</taxon>
        <taxon>Bacillariophycidae</taxon>
        <taxon>Naviculales</taxon>
        <taxon>Naviculaceae</taxon>
        <taxon>Seminavis</taxon>
    </lineage>
</organism>
<evidence type="ECO:0000313" key="2">
    <source>
        <dbReference type="EMBL" id="CAB9503096.1"/>
    </source>
</evidence>
<accession>A0A9N8H6R9</accession>
<feature type="compositionally biased region" description="Low complexity" evidence="1">
    <location>
        <begin position="23"/>
        <end position="42"/>
    </location>
</feature>
<protein>
    <submittedName>
        <fullName evidence="2">Uncharacterized protein</fullName>
    </submittedName>
</protein>
<feature type="compositionally biased region" description="Polar residues" evidence="1">
    <location>
        <begin position="43"/>
        <end position="53"/>
    </location>
</feature>
<evidence type="ECO:0000313" key="3">
    <source>
        <dbReference type="Proteomes" id="UP001153069"/>
    </source>
</evidence>
<feature type="region of interest" description="Disordered" evidence="1">
    <location>
        <begin position="164"/>
        <end position="210"/>
    </location>
</feature>
<dbReference type="EMBL" id="CAICTM010000155">
    <property type="protein sequence ID" value="CAB9503096.1"/>
    <property type="molecule type" value="Genomic_DNA"/>
</dbReference>
<feature type="region of interest" description="Disordered" evidence="1">
    <location>
        <begin position="1"/>
        <end position="74"/>
    </location>
</feature>
<comment type="caution">
    <text evidence="2">The sequence shown here is derived from an EMBL/GenBank/DDBJ whole genome shotgun (WGS) entry which is preliminary data.</text>
</comment>
<reference evidence="2" key="1">
    <citation type="submission" date="2020-06" db="EMBL/GenBank/DDBJ databases">
        <authorList>
            <consortium name="Plant Systems Biology data submission"/>
        </authorList>
    </citation>
    <scope>NUCLEOTIDE SEQUENCE</scope>
    <source>
        <strain evidence="2">D6</strain>
    </source>
</reference>
<dbReference type="Proteomes" id="UP001153069">
    <property type="component" value="Unassembled WGS sequence"/>
</dbReference>
<feature type="compositionally biased region" description="Low complexity" evidence="1">
    <location>
        <begin position="132"/>
        <end position="141"/>
    </location>
</feature>
<name>A0A9N8H6R9_9STRA</name>
<sequence>MHRITVVTGSSSGDPPTPPSPLPHLDAVSDASSGDSPGSSPDHNSTQKPTKVSSWRKRGSRHLPPPYPDPIPLDLSMIKRRDLPIRLVVDEPVPVECYSDDPFAQTTSSSGVRRFSSRRQRSKENSSNKWHSSSAAKPSSSIQNSFANFDDAFRNSVSSESSWVAFDQSSKGETATSTTEKESPSDSGDSLHVFEDAAASYDKDTGVRRSKGPVLRMEYKGEMVSVSETTTARLQDLSWV</sequence>